<accession>A0A562PIN1</accession>
<dbReference type="EMBL" id="VLKX01000019">
    <property type="protein sequence ID" value="TWI44238.1"/>
    <property type="molecule type" value="Genomic_DNA"/>
</dbReference>
<evidence type="ECO:0000313" key="5">
    <source>
        <dbReference type="Proteomes" id="UP000321392"/>
    </source>
</evidence>
<evidence type="ECO:0000313" key="2">
    <source>
        <dbReference type="EMBL" id="RDI50250.1"/>
    </source>
</evidence>
<keyword evidence="1" id="KW-1133">Transmembrane helix</keyword>
<dbReference type="AlphaFoldDB" id="A0A562PIN1"/>
<evidence type="ECO:0000313" key="3">
    <source>
        <dbReference type="EMBL" id="TWI44238.1"/>
    </source>
</evidence>
<protein>
    <recommendedName>
        <fullName evidence="6">Penicillin-binding protein</fullName>
    </recommendedName>
</protein>
<keyword evidence="4" id="KW-1185">Reference proteome</keyword>
<dbReference type="Proteomes" id="UP000254518">
    <property type="component" value="Unassembled WGS sequence"/>
</dbReference>
<dbReference type="NCBIfam" id="NF033711">
    <property type="entry name" value="T9SS_PorQ"/>
    <property type="match status" value="1"/>
</dbReference>
<reference evidence="3 5" key="1">
    <citation type="journal article" date="2015" name="Stand. Genomic Sci.">
        <title>Genomic Encyclopedia of Bacterial and Archaeal Type Strains, Phase III: the genomes of soil and plant-associated and newly described type strains.</title>
        <authorList>
            <person name="Whitman W.B."/>
            <person name="Woyke T."/>
            <person name="Klenk H.P."/>
            <person name="Zhou Y."/>
            <person name="Lilburn T.G."/>
            <person name="Beck B.J."/>
            <person name="De Vos P."/>
            <person name="Vandamme P."/>
            <person name="Eisen J.A."/>
            <person name="Garrity G."/>
            <person name="Hugenholtz P."/>
            <person name="Kyrpides N.C."/>
        </authorList>
    </citation>
    <scope>NUCLEOTIDE SEQUENCE [LARGE SCALE GENOMIC DNA]</scope>
    <source>
        <strain evidence="3 5">CGMCC 1.5380</strain>
    </source>
</reference>
<evidence type="ECO:0008006" key="6">
    <source>
        <dbReference type="Google" id="ProtNLM"/>
    </source>
</evidence>
<organism evidence="3 5">
    <name type="scientific">Flavobacterium glaciei</name>
    <dbReference type="NCBI Taxonomy" id="386300"/>
    <lineage>
        <taxon>Bacteria</taxon>
        <taxon>Pseudomonadati</taxon>
        <taxon>Bacteroidota</taxon>
        <taxon>Flavobacteriia</taxon>
        <taxon>Flavobacteriales</taxon>
        <taxon>Flavobacteriaceae</taxon>
        <taxon>Flavobacterium</taxon>
    </lineage>
</organism>
<name>A0A562PIN1_9FLAO</name>
<reference evidence="2 4" key="2">
    <citation type="submission" date="2018-07" db="EMBL/GenBank/DDBJ databases">
        <title>Genomic Encyclopedia of Type Strains, Phase IV (KMG-IV): sequencing the most valuable type-strain genomes for metagenomic binning, comparative biology and taxonomic classification.</title>
        <authorList>
            <person name="Goeker M."/>
        </authorList>
    </citation>
    <scope>NUCLEOTIDE SEQUENCE [LARGE SCALE GENOMIC DNA]</scope>
    <source>
        <strain evidence="2 4">DSM 19728</strain>
    </source>
</reference>
<evidence type="ECO:0000313" key="4">
    <source>
        <dbReference type="Proteomes" id="UP000254518"/>
    </source>
</evidence>
<dbReference type="NCBIfam" id="NF033709">
    <property type="entry name" value="PorV_fam"/>
    <property type="match status" value="1"/>
</dbReference>
<feature type="transmembrane region" description="Helical" evidence="1">
    <location>
        <begin position="40"/>
        <end position="56"/>
    </location>
</feature>
<proteinExistence type="predicted"/>
<reference evidence="3" key="3">
    <citation type="submission" date="2019-07" db="EMBL/GenBank/DDBJ databases">
        <authorList>
            <person name="Whitman W."/>
            <person name="Huntemann M."/>
            <person name="Clum A."/>
            <person name="Pillay M."/>
            <person name="Palaniappan K."/>
            <person name="Varghese N."/>
            <person name="Mikhailova N."/>
            <person name="Stamatis D."/>
            <person name="Reddy T."/>
            <person name="Daum C."/>
            <person name="Shapiro N."/>
            <person name="Ivanova N."/>
            <person name="Kyrpides N."/>
            <person name="Woyke T."/>
        </authorList>
    </citation>
    <scope>NUCLEOTIDE SEQUENCE</scope>
    <source>
        <strain evidence="3">CGMCC 1.5380</strain>
    </source>
</reference>
<keyword evidence="1" id="KW-0812">Transmembrane</keyword>
<evidence type="ECO:0000256" key="1">
    <source>
        <dbReference type="SAM" id="Phobius"/>
    </source>
</evidence>
<dbReference type="EMBL" id="QQBA01000019">
    <property type="protein sequence ID" value="RDI50250.1"/>
    <property type="molecule type" value="Genomic_DNA"/>
</dbReference>
<comment type="caution">
    <text evidence="3">The sequence shown here is derived from an EMBL/GenBank/DDBJ whole genome shotgun (WGS) entry which is preliminary data.</text>
</comment>
<sequence>MDFLFVITSFKVTIYCIYNFIFAVAFYLRPTAIYSMLKKLLLYFFLIICAVSYSQIGGKYTYQFLNLVTSPRQAALGGKVITIYDNDVNQVHFNPATINAEMDNHLALNYGSYFKEVSYGTASYAYTYDRHLQTIQAGVNYVNYGNFEGYDENGQLTTEFTGSEIALSFGYAYNIPFTDIHLGASAKLISSSLETYHSFGGALDIGALYIDERNDVNWGLAVRNIGTQFSTYNGIKEKLPLEIIIGVSQELENVPIRWHLTIENLQQWNIAFSNPVRAESSFDGTDSEEKVSFVNNALRHVIVGVELFPKKAFNLRLGYNFRRAEELRLQEQRNFSGVSLGFGLKLNKLKFNYSYSRYTLAGNTSLFGLTINFQE</sequence>
<dbReference type="Proteomes" id="UP000321392">
    <property type="component" value="Unassembled WGS sequence"/>
</dbReference>
<gene>
    <name evidence="2" type="ORF">DFR66_11922</name>
    <name evidence="3" type="ORF">IQ02_02668</name>
</gene>
<keyword evidence="1" id="KW-0472">Membrane</keyword>
<feature type="transmembrane region" description="Helical" evidence="1">
    <location>
        <begin position="6"/>
        <end position="28"/>
    </location>
</feature>